<sequence length="509" mass="57100">MTARQPVDDFIIIGIDFGTTWVPPTLLSQVFHPKAELGSSNCWDAELNHCSDVEKAPTQLLYDNNKGTSWGYSIPADKDALKWFKLLLLDSGDVPTDVAVSCQLRHARKLLDKKKRDPAEVIACYLRKIWNHAIDSIRRSVGTELLQKSQFHVVITLPAIWPPYAQQRMKQAASASGILDARSCGDTKLRFISEPEAAALATIKDLSKRSTMKARCGTVDLISYQIESISPFVVKEYVKGDGGLCGGVFLDERFLLLIKRKLAPRSWESVTSAEEKKFLNECWEHGIKPQFSNQNRTWLVDLPDSCSVAGSSGKLKRRKTLELSSWTAICRGAVVHGITNYGLSATLGVTVGARVARNSYGVTFDAEFDPQKHRKCDKFWSEDSQAWYATDQMEWFLREGDNLLTKKPVRQSYTRLFSEPTGIISETIYGCSMSPAPKTLGPAVEKLCEIRWTRGISLESLPTYTNSLGKVYHELNFEIEMTCEGGIVDFTVYYEGKRVGAHNVDVQFR</sequence>
<organism evidence="1 2">
    <name type="scientific">Gibberella intermedia</name>
    <name type="common">Bulb rot disease fungus</name>
    <name type="synonym">Fusarium proliferatum</name>
    <dbReference type="NCBI Taxonomy" id="948311"/>
    <lineage>
        <taxon>Eukaryota</taxon>
        <taxon>Fungi</taxon>
        <taxon>Dikarya</taxon>
        <taxon>Ascomycota</taxon>
        <taxon>Pezizomycotina</taxon>
        <taxon>Sordariomycetes</taxon>
        <taxon>Hypocreomycetidae</taxon>
        <taxon>Hypocreales</taxon>
        <taxon>Nectriaceae</taxon>
        <taxon>Fusarium</taxon>
        <taxon>Fusarium fujikuroi species complex</taxon>
    </lineage>
</organism>
<dbReference type="InterPro" id="IPR043129">
    <property type="entry name" value="ATPase_NBD"/>
</dbReference>
<dbReference type="PANTHER" id="PTHR14187">
    <property type="entry name" value="ALPHA KINASE/ELONGATION FACTOR 2 KINASE"/>
    <property type="match status" value="1"/>
</dbReference>
<name>A0A365N6H7_GIBIN</name>
<evidence type="ECO:0000313" key="2">
    <source>
        <dbReference type="Proteomes" id="UP000251714"/>
    </source>
</evidence>
<comment type="caution">
    <text evidence="1">The sequence shown here is derived from an EMBL/GenBank/DDBJ whole genome shotgun (WGS) entry which is preliminary data.</text>
</comment>
<dbReference type="Gene3D" id="3.30.420.40">
    <property type="match status" value="1"/>
</dbReference>
<dbReference type="Proteomes" id="UP000251714">
    <property type="component" value="Unassembled WGS sequence"/>
</dbReference>
<dbReference type="SUPFAM" id="SSF53067">
    <property type="entry name" value="Actin-like ATPase domain"/>
    <property type="match status" value="1"/>
</dbReference>
<dbReference type="CDD" id="cd10170">
    <property type="entry name" value="ASKHA_NBD_HSP70"/>
    <property type="match status" value="1"/>
</dbReference>
<reference evidence="1 2" key="1">
    <citation type="submission" date="2017-12" db="EMBL/GenBank/DDBJ databases">
        <title>Genome sequence of the mycotoxigenic crop pathogen Fusarium proliferatum, strain ITEM 2341 from Date Palm.</title>
        <authorList>
            <person name="Almiman B.F."/>
            <person name="Shittu T.A."/>
            <person name="Muthumeenakshi S."/>
            <person name="Baroncelli R."/>
            <person name="Sreenivasaprasada S."/>
        </authorList>
    </citation>
    <scope>NUCLEOTIDE SEQUENCE [LARGE SCALE GENOMIC DNA]</scope>
    <source>
        <strain evidence="1 2">ITEM 2341</strain>
    </source>
</reference>
<protein>
    <submittedName>
        <fullName evidence="1">Uncharacterized protein</fullName>
    </submittedName>
</protein>
<accession>A0A365N6H7</accession>
<dbReference type="PANTHER" id="PTHR14187:SF5">
    <property type="entry name" value="HEAT SHOCK 70 KDA PROTEIN 12A"/>
    <property type="match status" value="1"/>
</dbReference>
<gene>
    <name evidence="1" type="ORF">FPRO05_11732</name>
</gene>
<dbReference type="EMBL" id="PKMI01000018">
    <property type="protein sequence ID" value="RBA16397.1"/>
    <property type="molecule type" value="Genomic_DNA"/>
</dbReference>
<proteinExistence type="predicted"/>
<dbReference type="AlphaFoldDB" id="A0A365N6H7"/>
<evidence type="ECO:0000313" key="1">
    <source>
        <dbReference type="EMBL" id="RBA16397.1"/>
    </source>
</evidence>